<name>A0A2R6PGU3_9APHY</name>
<feature type="compositionally biased region" description="Basic and acidic residues" evidence="1">
    <location>
        <begin position="35"/>
        <end position="51"/>
    </location>
</feature>
<gene>
    <name evidence="2" type="ORF">PHLCEN_2v4844</name>
</gene>
<dbReference type="AlphaFoldDB" id="A0A2R6PGU3"/>
<dbReference type="EMBL" id="MLYV02000493">
    <property type="protein sequence ID" value="PSR90695.1"/>
    <property type="molecule type" value="Genomic_DNA"/>
</dbReference>
<evidence type="ECO:0000313" key="3">
    <source>
        <dbReference type="Proteomes" id="UP000186601"/>
    </source>
</evidence>
<comment type="caution">
    <text evidence="2">The sequence shown here is derived from an EMBL/GenBank/DDBJ whole genome shotgun (WGS) entry which is preliminary data.</text>
</comment>
<sequence length="63" mass="7344">MSPSYIWPEGTIYKLRTRRCMPISRKGRQPQEMAGLRDDSESEKSHEKRTWNLEPFGTNVCSA</sequence>
<evidence type="ECO:0000256" key="1">
    <source>
        <dbReference type="SAM" id="MobiDB-lite"/>
    </source>
</evidence>
<keyword evidence="3" id="KW-1185">Reference proteome</keyword>
<protein>
    <submittedName>
        <fullName evidence="2">Uncharacterized protein</fullName>
    </submittedName>
</protein>
<proteinExistence type="predicted"/>
<organism evidence="2 3">
    <name type="scientific">Hermanssonia centrifuga</name>
    <dbReference type="NCBI Taxonomy" id="98765"/>
    <lineage>
        <taxon>Eukaryota</taxon>
        <taxon>Fungi</taxon>
        <taxon>Dikarya</taxon>
        <taxon>Basidiomycota</taxon>
        <taxon>Agaricomycotina</taxon>
        <taxon>Agaricomycetes</taxon>
        <taxon>Polyporales</taxon>
        <taxon>Meruliaceae</taxon>
        <taxon>Hermanssonia</taxon>
    </lineage>
</organism>
<dbReference type="Proteomes" id="UP000186601">
    <property type="component" value="Unassembled WGS sequence"/>
</dbReference>
<accession>A0A2R6PGU3</accession>
<reference evidence="2 3" key="1">
    <citation type="submission" date="2018-02" db="EMBL/GenBank/DDBJ databases">
        <title>Genome sequence of the basidiomycete white-rot fungus Phlebia centrifuga.</title>
        <authorList>
            <person name="Granchi Z."/>
            <person name="Peng M."/>
            <person name="de Vries R.P."/>
            <person name="Hilden K."/>
            <person name="Makela M.R."/>
            <person name="Grigoriev I."/>
            <person name="Riley R."/>
        </authorList>
    </citation>
    <scope>NUCLEOTIDE SEQUENCE [LARGE SCALE GENOMIC DNA]</scope>
    <source>
        <strain evidence="2 3">FBCC195</strain>
    </source>
</reference>
<evidence type="ECO:0000313" key="2">
    <source>
        <dbReference type="EMBL" id="PSR90695.1"/>
    </source>
</evidence>
<feature type="region of interest" description="Disordered" evidence="1">
    <location>
        <begin position="23"/>
        <end position="51"/>
    </location>
</feature>